<dbReference type="STRING" id="330734.ABA45_02290"/>
<feature type="domain" description="AbiTii" evidence="1">
    <location>
        <begin position="3"/>
        <end position="193"/>
    </location>
</feature>
<protein>
    <recommendedName>
        <fullName evidence="1">AbiTii domain-containing protein</fullName>
    </recommendedName>
</protein>
<dbReference type="Pfam" id="PF18864">
    <property type="entry name" value="AbiTii"/>
    <property type="match status" value="1"/>
</dbReference>
<proteinExistence type="predicted"/>
<dbReference type="KEGG" id="mpq:ABA45_02290"/>
<gene>
    <name evidence="2" type="ORF">ABA45_02290</name>
</gene>
<keyword evidence="3" id="KW-1185">Reference proteome</keyword>
<dbReference type="PATRIC" id="fig|330734.3.peg.511"/>
<dbReference type="Proteomes" id="UP000036406">
    <property type="component" value="Chromosome"/>
</dbReference>
<evidence type="ECO:0000259" key="1">
    <source>
        <dbReference type="Pfam" id="PF18864"/>
    </source>
</evidence>
<name>A0A0H4HXG1_9GAMM</name>
<dbReference type="RefSeq" id="WP_048384146.1">
    <property type="nucleotide sequence ID" value="NZ_CP011494.1"/>
</dbReference>
<reference evidence="2 3" key="1">
    <citation type="submission" date="2015-05" db="EMBL/GenBank/DDBJ databases">
        <title>Complete genome of Marinobacter psychrophilus strain 20041T isolated from sea-ice of the Canadian Basin.</title>
        <authorList>
            <person name="Song L."/>
            <person name="Ren L."/>
            <person name="Yu Y."/>
            <person name="Wang X."/>
        </authorList>
    </citation>
    <scope>NUCLEOTIDE SEQUENCE [LARGE SCALE GENOMIC DNA]</scope>
    <source>
        <strain evidence="2 3">20041</strain>
    </source>
</reference>
<dbReference type="InterPro" id="IPR041304">
    <property type="entry name" value="AbiTii"/>
</dbReference>
<dbReference type="EMBL" id="CP011494">
    <property type="protein sequence ID" value="AKO51389.1"/>
    <property type="molecule type" value="Genomic_DNA"/>
</dbReference>
<evidence type="ECO:0000313" key="2">
    <source>
        <dbReference type="EMBL" id="AKO51389.1"/>
    </source>
</evidence>
<accession>A0A0H4HXG1</accession>
<sequence>MTLLIDIQNAAVDASEDLGTLLRKCKVLAARLDNQPLENWLIWESNGYLEDVAVPDYRKWPLEVKGHFSGYAGSGLRDAPIPSVCLPKHVRDSYKNYSCRLSISSIETALRESDGRPLRVPTGDLAVALGTKVYEGNSCLQAWAEFSPNNLHELVNAVRNKVLDFSLALWKRFPELGEIDAKTSETEAKAINQIFNTTVYGGSANLVGNATNSTYNLNFSAGDFAGLRQFLAEHGVAIDEIQLLEKAIAQEEEPITDKGFGPHISDWISRMVAKAASGGWNISVGAAGSLLAQALGRFFGL</sequence>
<dbReference type="AlphaFoldDB" id="A0A0H4HXG1"/>
<organism evidence="2 3">
    <name type="scientific">Marinobacter psychrophilus</name>
    <dbReference type="NCBI Taxonomy" id="330734"/>
    <lineage>
        <taxon>Bacteria</taxon>
        <taxon>Pseudomonadati</taxon>
        <taxon>Pseudomonadota</taxon>
        <taxon>Gammaproteobacteria</taxon>
        <taxon>Pseudomonadales</taxon>
        <taxon>Marinobacteraceae</taxon>
        <taxon>Marinobacter</taxon>
    </lineage>
</organism>
<evidence type="ECO:0000313" key="3">
    <source>
        <dbReference type="Proteomes" id="UP000036406"/>
    </source>
</evidence>